<keyword evidence="7" id="KW-0406">Ion transport</keyword>
<dbReference type="PANTHER" id="PTHR13890">
    <property type="entry name" value="RNA SPLICING PROTEIN MRS2, MITOCHONDRIAL"/>
    <property type="match status" value="1"/>
</dbReference>
<keyword evidence="3 9" id="KW-0812">Transmembrane</keyword>
<keyword evidence="4" id="KW-0460">Magnesium</keyword>
<dbReference type="PANTHER" id="PTHR13890:SF0">
    <property type="entry name" value="MAGNESIUM TRANSPORTER MRS2 HOMOLOG, MITOCHONDRIAL"/>
    <property type="match status" value="1"/>
</dbReference>
<name>A0A9W7AHR9_9STRA</name>
<comment type="caution">
    <text evidence="10">The sequence shown here is derived from an EMBL/GenBank/DDBJ whole genome shotgun (WGS) entry which is preliminary data.</text>
</comment>
<gene>
    <name evidence="10" type="ORF">TrRE_jg2817</name>
</gene>
<keyword evidence="8 9" id="KW-0472">Membrane</keyword>
<proteinExistence type="predicted"/>
<evidence type="ECO:0000256" key="6">
    <source>
        <dbReference type="ARBA" id="ARBA00022989"/>
    </source>
</evidence>
<protein>
    <recommendedName>
        <fullName evidence="12">Magnesium transporter</fullName>
    </recommendedName>
</protein>
<evidence type="ECO:0000256" key="9">
    <source>
        <dbReference type="SAM" id="Phobius"/>
    </source>
</evidence>
<feature type="transmembrane region" description="Helical" evidence="9">
    <location>
        <begin position="184"/>
        <end position="205"/>
    </location>
</feature>
<keyword evidence="2" id="KW-0813">Transport</keyword>
<dbReference type="Gene3D" id="1.20.58.340">
    <property type="entry name" value="Magnesium transport protein CorA, transmembrane region"/>
    <property type="match status" value="1"/>
</dbReference>
<evidence type="ECO:0000256" key="3">
    <source>
        <dbReference type="ARBA" id="ARBA00022692"/>
    </source>
</evidence>
<keyword evidence="11" id="KW-1185">Reference proteome</keyword>
<keyword evidence="6 9" id="KW-1133">Transmembrane helix</keyword>
<dbReference type="Proteomes" id="UP001165082">
    <property type="component" value="Unassembled WGS sequence"/>
</dbReference>
<evidence type="ECO:0000256" key="4">
    <source>
        <dbReference type="ARBA" id="ARBA00022842"/>
    </source>
</evidence>
<dbReference type="AlphaFoldDB" id="A0A9W7AHR9"/>
<evidence type="ECO:0000256" key="5">
    <source>
        <dbReference type="ARBA" id="ARBA00022946"/>
    </source>
</evidence>
<evidence type="ECO:0000256" key="2">
    <source>
        <dbReference type="ARBA" id="ARBA00022448"/>
    </source>
</evidence>
<accession>A0A9W7AHR9</accession>
<evidence type="ECO:0000313" key="11">
    <source>
        <dbReference type="Proteomes" id="UP001165082"/>
    </source>
</evidence>
<feature type="transmembrane region" description="Helical" evidence="9">
    <location>
        <begin position="152"/>
        <end position="172"/>
    </location>
</feature>
<dbReference type="EMBL" id="BRXZ01004149">
    <property type="protein sequence ID" value="GMH69398.1"/>
    <property type="molecule type" value="Genomic_DNA"/>
</dbReference>
<evidence type="ECO:0000256" key="8">
    <source>
        <dbReference type="ARBA" id="ARBA00023136"/>
    </source>
</evidence>
<organism evidence="10 11">
    <name type="scientific">Triparma retinervis</name>
    <dbReference type="NCBI Taxonomy" id="2557542"/>
    <lineage>
        <taxon>Eukaryota</taxon>
        <taxon>Sar</taxon>
        <taxon>Stramenopiles</taxon>
        <taxon>Ochrophyta</taxon>
        <taxon>Bolidophyceae</taxon>
        <taxon>Parmales</taxon>
        <taxon>Triparmaceae</taxon>
        <taxon>Triparma</taxon>
    </lineage>
</organism>
<dbReference type="InterPro" id="IPR039204">
    <property type="entry name" value="MRS2-like"/>
</dbReference>
<dbReference type="GO" id="GO:0016020">
    <property type="term" value="C:membrane"/>
    <property type="evidence" value="ECO:0007669"/>
    <property type="project" value="UniProtKB-SubCell"/>
</dbReference>
<comment type="subcellular location">
    <subcellularLocation>
        <location evidence="1">Membrane</location>
        <topology evidence="1">Multi-pass membrane protein</topology>
    </subcellularLocation>
</comment>
<keyword evidence="5" id="KW-0809">Transit peptide</keyword>
<dbReference type="GO" id="GO:0015095">
    <property type="term" value="F:magnesium ion transmembrane transporter activity"/>
    <property type="evidence" value="ECO:0007669"/>
    <property type="project" value="TreeGrafter"/>
</dbReference>
<evidence type="ECO:0000256" key="1">
    <source>
        <dbReference type="ARBA" id="ARBA00004141"/>
    </source>
</evidence>
<feature type="non-terminal residue" evidence="10">
    <location>
        <position position="1"/>
    </location>
</feature>
<reference evidence="10" key="1">
    <citation type="submission" date="2022-07" db="EMBL/GenBank/DDBJ databases">
        <title>Genome analysis of Parmales, a sister group of diatoms, reveals the evolutionary specialization of diatoms from phago-mixotrophs to photoautotrophs.</title>
        <authorList>
            <person name="Ban H."/>
            <person name="Sato S."/>
            <person name="Yoshikawa S."/>
            <person name="Kazumasa Y."/>
            <person name="Nakamura Y."/>
            <person name="Ichinomiya M."/>
            <person name="Saitoh K."/>
            <person name="Sato N."/>
            <person name="Blanc-Mathieu R."/>
            <person name="Endo H."/>
            <person name="Kuwata A."/>
            <person name="Ogata H."/>
        </authorList>
    </citation>
    <scope>NUCLEOTIDE SEQUENCE</scope>
</reference>
<evidence type="ECO:0008006" key="12">
    <source>
        <dbReference type="Google" id="ProtNLM"/>
    </source>
</evidence>
<dbReference type="OrthoDB" id="10251508at2759"/>
<evidence type="ECO:0000256" key="7">
    <source>
        <dbReference type="ARBA" id="ARBA00023065"/>
    </source>
</evidence>
<evidence type="ECO:0000313" key="10">
    <source>
        <dbReference type="EMBL" id="GMH69398.1"/>
    </source>
</evidence>
<sequence length="214" mass="23750">IFECLVGMGLEEVVGRFEGVKGDVYKILGELGDMRTSLGGGKSAKFGFLSTQRKVTELLPLKNKLDSLEGILTDIYNTFMELIQDQGDMGLIAGCLGDCKEAQVELMLEDTLQQAEEIRQSVRDVQAYVKNSEEIMEIELSLIRNRIMRFELLLEITGLMVACGAAVTGLFGMNLVSHLEGSWWMFYGTTGFIIVLMSGIFKGLIEQCRADNIL</sequence>